<feature type="region of interest" description="Disordered" evidence="1">
    <location>
        <begin position="1240"/>
        <end position="1709"/>
    </location>
</feature>
<feature type="compositionally biased region" description="Basic residues" evidence="1">
    <location>
        <begin position="487"/>
        <end position="500"/>
    </location>
</feature>
<protein>
    <submittedName>
        <fullName evidence="2">Uncharacterized protein</fullName>
    </submittedName>
</protein>
<feature type="compositionally biased region" description="Basic and acidic residues" evidence="1">
    <location>
        <begin position="547"/>
        <end position="576"/>
    </location>
</feature>
<feature type="region of interest" description="Disordered" evidence="1">
    <location>
        <begin position="611"/>
        <end position="719"/>
    </location>
</feature>
<feature type="compositionally biased region" description="Pro residues" evidence="1">
    <location>
        <begin position="122"/>
        <end position="131"/>
    </location>
</feature>
<feature type="compositionally biased region" description="Low complexity" evidence="1">
    <location>
        <begin position="70"/>
        <end position="85"/>
    </location>
</feature>
<feature type="compositionally biased region" description="Acidic residues" evidence="1">
    <location>
        <begin position="620"/>
        <end position="638"/>
    </location>
</feature>
<feature type="region of interest" description="Disordered" evidence="1">
    <location>
        <begin position="1177"/>
        <end position="1207"/>
    </location>
</feature>
<feature type="compositionally biased region" description="Pro residues" evidence="1">
    <location>
        <begin position="1370"/>
        <end position="1388"/>
    </location>
</feature>
<feature type="region of interest" description="Disordered" evidence="1">
    <location>
        <begin position="546"/>
        <end position="576"/>
    </location>
</feature>
<feature type="region of interest" description="Disordered" evidence="1">
    <location>
        <begin position="70"/>
        <end position="132"/>
    </location>
</feature>
<feature type="compositionally biased region" description="Pro residues" evidence="1">
    <location>
        <begin position="1521"/>
        <end position="1530"/>
    </location>
</feature>
<dbReference type="EMBL" id="JAACJJ010000056">
    <property type="protein sequence ID" value="KAF5313099.1"/>
    <property type="molecule type" value="Genomic_DNA"/>
</dbReference>
<feature type="compositionally biased region" description="Polar residues" evidence="1">
    <location>
        <begin position="1443"/>
        <end position="1453"/>
    </location>
</feature>
<feature type="compositionally biased region" description="Low complexity" evidence="1">
    <location>
        <begin position="836"/>
        <end position="850"/>
    </location>
</feature>
<feature type="region of interest" description="Disordered" evidence="1">
    <location>
        <begin position="754"/>
        <end position="894"/>
    </location>
</feature>
<feature type="compositionally biased region" description="Low complexity" evidence="1">
    <location>
        <begin position="310"/>
        <end position="322"/>
    </location>
</feature>
<feature type="compositionally biased region" description="Polar residues" evidence="1">
    <location>
        <begin position="1600"/>
        <end position="1610"/>
    </location>
</feature>
<feature type="region of interest" description="Disordered" evidence="1">
    <location>
        <begin position="1029"/>
        <end position="1165"/>
    </location>
</feature>
<feature type="compositionally biased region" description="Low complexity" evidence="1">
    <location>
        <begin position="97"/>
        <end position="120"/>
    </location>
</feature>
<feature type="compositionally biased region" description="Low complexity" evidence="1">
    <location>
        <begin position="791"/>
        <end position="801"/>
    </location>
</feature>
<dbReference type="Proteomes" id="UP000567179">
    <property type="component" value="Unassembled WGS sequence"/>
</dbReference>
<feature type="region of interest" description="Disordered" evidence="1">
    <location>
        <begin position="309"/>
        <end position="452"/>
    </location>
</feature>
<feature type="compositionally biased region" description="Pro residues" evidence="1">
    <location>
        <begin position="1271"/>
        <end position="1285"/>
    </location>
</feature>
<reference evidence="2 3" key="1">
    <citation type="journal article" date="2020" name="ISME J.">
        <title>Uncovering the hidden diversity of litter-decomposition mechanisms in mushroom-forming fungi.</title>
        <authorList>
            <person name="Floudas D."/>
            <person name="Bentzer J."/>
            <person name="Ahren D."/>
            <person name="Johansson T."/>
            <person name="Persson P."/>
            <person name="Tunlid A."/>
        </authorList>
    </citation>
    <scope>NUCLEOTIDE SEQUENCE [LARGE SCALE GENOMIC DNA]</scope>
    <source>
        <strain evidence="2 3">CBS 101986</strain>
    </source>
</reference>
<feature type="compositionally biased region" description="Polar residues" evidence="1">
    <location>
        <begin position="431"/>
        <end position="440"/>
    </location>
</feature>
<feature type="compositionally biased region" description="Pro residues" evidence="1">
    <location>
        <begin position="1031"/>
        <end position="1040"/>
    </location>
</feature>
<feature type="compositionally biased region" description="Polar residues" evidence="1">
    <location>
        <begin position="1573"/>
        <end position="1590"/>
    </location>
</feature>
<feature type="compositionally biased region" description="Basic and acidic residues" evidence="1">
    <location>
        <begin position="928"/>
        <end position="940"/>
    </location>
</feature>
<evidence type="ECO:0000313" key="3">
    <source>
        <dbReference type="Proteomes" id="UP000567179"/>
    </source>
</evidence>
<keyword evidence="3" id="KW-1185">Reference proteome</keyword>
<feature type="compositionally biased region" description="Polar residues" evidence="1">
    <location>
        <begin position="670"/>
        <end position="684"/>
    </location>
</feature>
<feature type="compositionally biased region" description="Low complexity" evidence="1">
    <location>
        <begin position="1180"/>
        <end position="1189"/>
    </location>
</feature>
<organism evidence="2 3">
    <name type="scientific">Psilocybe cf. subviscida</name>
    <dbReference type="NCBI Taxonomy" id="2480587"/>
    <lineage>
        <taxon>Eukaryota</taxon>
        <taxon>Fungi</taxon>
        <taxon>Dikarya</taxon>
        <taxon>Basidiomycota</taxon>
        <taxon>Agaricomycotina</taxon>
        <taxon>Agaricomycetes</taxon>
        <taxon>Agaricomycetidae</taxon>
        <taxon>Agaricales</taxon>
        <taxon>Agaricineae</taxon>
        <taxon>Strophariaceae</taxon>
        <taxon>Psilocybe</taxon>
    </lineage>
</organism>
<feature type="region of interest" description="Disordered" evidence="1">
    <location>
        <begin position="909"/>
        <end position="945"/>
    </location>
</feature>
<proteinExistence type="predicted"/>
<evidence type="ECO:0000256" key="1">
    <source>
        <dbReference type="SAM" id="MobiDB-lite"/>
    </source>
</evidence>
<feature type="compositionally biased region" description="Polar residues" evidence="1">
    <location>
        <begin position="1333"/>
        <end position="1349"/>
    </location>
</feature>
<feature type="compositionally biased region" description="Polar residues" evidence="1">
    <location>
        <begin position="1397"/>
        <end position="1408"/>
    </location>
</feature>
<comment type="caution">
    <text evidence="2">The sequence shown here is derived from an EMBL/GenBank/DDBJ whole genome shotgun (WGS) entry which is preliminary data.</text>
</comment>
<feature type="compositionally biased region" description="Low complexity" evidence="1">
    <location>
        <begin position="1669"/>
        <end position="1683"/>
    </location>
</feature>
<gene>
    <name evidence="2" type="ORF">D9619_002660</name>
</gene>
<feature type="compositionally biased region" description="Polar residues" evidence="1">
    <location>
        <begin position="1089"/>
        <end position="1102"/>
    </location>
</feature>
<feature type="compositionally biased region" description="Low complexity" evidence="1">
    <location>
        <begin position="1509"/>
        <end position="1520"/>
    </location>
</feature>
<dbReference type="OrthoDB" id="2526154at2759"/>
<sequence length="1709" mass="183022">MFIQEACSDPILDDGGDSDERVLQDARYPAPGPVPDLHDYDSPNDLSSAHCRPIFLSIDREAHLCSTSNLLLPTTPSTTKMNTMTDHTSHNDITPRASALSPAGSNPASPAAAASSSLSPTWRPPKAPLPPHRLAKLANALGVSTPVPANQSQYMSRSFSDSSSIPVDHLALRRSPTPSSFSPALSSYSSQAPPTSKFLLHVIPPLMLQHDSGADGDEGAPPAPNAPGYHTQFRRGTLVQVHSTLSAQLAAIAKEYALPSSAGLILYLVTSTSTPHDLTALDEPGPRLSEDIWKHLWMRVIKTEQRDDSSVLGSSLSISSRSQTPITPHTPRSPFLLGLNPAARSTPFLPQEGLRPTPSLSGDSQLPALNPQPTYPYPISVPTSAVSDRQAHNKSAPPSSANSLSRSASASASVSRSASASASASQPSQSEPGTPDTSVDSGMPFSPADSLHLPGLMSPNSLIPILAKVEFDVDRRRAAWYEPWVRSRKANHAKRSHSRSRAASTNRERKGSVSGSTEGGDEERVPPIELLIGKKKEEVWESFAAAEVRKQREDEERREEEARREEQERKEEEERLERETLEALAAEEALQEQEQAVNRRLLLCEDAHLLSESPVPVSESENDMGNESGSDSDSDYDVEATARVSTTLTIRNGVDEEDYAQLSGEEDANRNVTEQSPEYAQLPNSDSGSDSEDEDGMGDKTVSIAAGADPLADVFGEDQDTWAEIHAEKQGGEAQTEVNPDIVPLALTAEQVSRLPDLKDDVDEDGMPVTNSITTTREEDEVMEMLAMMGSSKSSIRNSGSETTGTAQSTPKPQLIIDIPSSPPSRLATPPKPTRAIPASPPLGASSPPTKKVPPPLLLKPKEQQTGGASFAGAGETLQYGSLSPPPLRTGESARLAYDSPEVEGHLSLQLDTSDLDRTNNTDNLDDFVTRVRSPEETGKRAGTLYEDIDLGLEDTDDFDDNDPNDRRRSQYIMSAELDEIERTLASLSPRFMTTSLGEEQSLSFNSAALSPSTPANLTLSPGNVSLDFFPPSPRLPQHPDPPENDAALVGQSWPAVPFSMIKNGEGPPGNGAPNPNAPPSPPRLAVNGVTTSAPRSYNASPSKPAAGPSESERRKRLDEEDAGFYGQASAESSFVQIDHDESPVIPLSPDPFGRHPSSPEPLQLTGAQWDTLSIGKSAIPIDGDGDNVPPVPPIKGRTRSNTTSRFSVDSLKGIEEAAAAAAASTKTNRTTLISVKGIRNLWRKSAKGDKGDKDKVPPVGNAVQATPAVSRPPTPSAAAMPPPTSSGRSSPMVPQRPERPSEDQLYDMPNLPPHPNLGRMSPMAGSLPPSAYTPQDQSRPSSRTSMDQQRGRPSLDQPRDMINGRISPNMPPPGMRPPLPPNPPPEGLYPGRRSIDQYNGPPNNGRLSPQGPYGPPPPGLARSPSEPLHPGVRMPSGPMHPQVQQSHMTRPSQDQHDMLQPPRRSLDQSQNLAGRGAGPGPLITPYMQAAKAAANLDRLHFDQESPYPSTRRSNTQRSSPRPPSPPSLPAIPESNNNPDAPAQAGPKSIMRWKSAASIASSSSRSSVASSSENPQPRSSFERPTSTASGSRGRRPSVINFGSTRTSVTSPDLPPSPQVPQQFAPKQGTGAPLDHRTSQRSRLTASSGDSYSPPQRQTSLTARSASPPRSMTSSRDSNSSRPSFDASQFEFVSPKAGTLTYPYNSLEHQ</sequence>
<evidence type="ECO:0000313" key="2">
    <source>
        <dbReference type="EMBL" id="KAF5313099.1"/>
    </source>
</evidence>
<feature type="region of interest" description="Disordered" evidence="1">
    <location>
        <begin position="487"/>
        <end position="527"/>
    </location>
</feature>
<name>A0A8H5AY16_9AGAR</name>
<feature type="compositionally biased region" description="Polar residues" evidence="1">
    <location>
        <begin position="802"/>
        <end position="812"/>
    </location>
</feature>
<feature type="region of interest" description="Disordered" evidence="1">
    <location>
        <begin position="209"/>
        <end position="230"/>
    </location>
</feature>
<feature type="compositionally biased region" description="Polar residues" evidence="1">
    <location>
        <begin position="1640"/>
        <end position="1664"/>
    </location>
</feature>
<feature type="compositionally biased region" description="Low complexity" evidence="1">
    <location>
        <begin position="1555"/>
        <end position="1572"/>
    </location>
</feature>
<accession>A0A8H5AY16</accession>
<feature type="compositionally biased region" description="Low complexity" evidence="1">
    <location>
        <begin position="395"/>
        <end position="430"/>
    </location>
</feature>
<feature type="compositionally biased region" description="Basic and acidic residues" evidence="1">
    <location>
        <begin position="1247"/>
        <end position="1257"/>
    </location>
</feature>